<dbReference type="GO" id="GO:0005524">
    <property type="term" value="F:ATP binding"/>
    <property type="evidence" value="ECO:0007669"/>
    <property type="project" value="UniProtKB-KW"/>
</dbReference>
<feature type="domain" description="AAA+ ATPase" evidence="5">
    <location>
        <begin position="511"/>
        <end position="632"/>
    </location>
</feature>
<dbReference type="SUPFAM" id="SSF160246">
    <property type="entry name" value="EspE N-terminal domain-like"/>
    <property type="match status" value="1"/>
</dbReference>
<evidence type="ECO:0000256" key="3">
    <source>
        <dbReference type="ARBA" id="ARBA00022840"/>
    </source>
</evidence>
<dbReference type="InterPro" id="IPR003593">
    <property type="entry name" value="AAA+_ATPase"/>
</dbReference>
<dbReference type="InterPro" id="IPR001482">
    <property type="entry name" value="T2SS/T4SS_dom"/>
</dbReference>
<reference evidence="6 7" key="1">
    <citation type="journal article" date="2016" name="Environ. Microbiol.">
        <title>Genomic resolution of a cold subsurface aquifer community provides metabolic insights for novel microbes adapted to high CO concentrations.</title>
        <authorList>
            <person name="Probst A.J."/>
            <person name="Castelle C.J."/>
            <person name="Singh A."/>
            <person name="Brown C.T."/>
            <person name="Anantharaman K."/>
            <person name="Sharon I."/>
            <person name="Hug L.A."/>
            <person name="Burstein D."/>
            <person name="Emerson J.B."/>
            <person name="Thomas B.C."/>
            <person name="Banfield J.F."/>
        </authorList>
    </citation>
    <scope>NUCLEOTIDE SEQUENCE [LARGE SCALE GENOMIC DNA]</scope>
    <source>
        <strain evidence="6">CG1_02_42_45</strain>
    </source>
</reference>
<feature type="compositionally biased region" description="Basic and acidic residues" evidence="4">
    <location>
        <begin position="306"/>
        <end position="319"/>
    </location>
</feature>
<dbReference type="SUPFAM" id="SSF52540">
    <property type="entry name" value="P-loop containing nucleoside triphosphate hydrolases"/>
    <property type="match status" value="1"/>
</dbReference>
<dbReference type="Pfam" id="PF00437">
    <property type="entry name" value="T2SSE"/>
    <property type="match status" value="1"/>
</dbReference>
<feature type="region of interest" description="Disordered" evidence="4">
    <location>
        <begin position="306"/>
        <end position="325"/>
    </location>
</feature>
<accession>A0A1J4RS85</accession>
<dbReference type="EMBL" id="MNUJ01000060">
    <property type="protein sequence ID" value="OIN88821.1"/>
    <property type="molecule type" value="Genomic_DNA"/>
</dbReference>
<keyword evidence="2" id="KW-0547">Nucleotide-binding</keyword>
<keyword evidence="3" id="KW-0067">ATP-binding</keyword>
<dbReference type="CDD" id="cd01129">
    <property type="entry name" value="PulE-GspE-like"/>
    <property type="match status" value="1"/>
</dbReference>
<organism evidence="6 7">
    <name type="scientific">Candidatus Berkelbacteria bacterium CG1_02_42_45</name>
    <dbReference type="NCBI Taxonomy" id="1805036"/>
    <lineage>
        <taxon>Bacteria</taxon>
        <taxon>Candidatus Berkelbacteria</taxon>
    </lineage>
</organism>
<dbReference type="InterPro" id="IPR037257">
    <property type="entry name" value="T2SS_E_N_sf"/>
</dbReference>
<dbReference type="GO" id="GO:0016887">
    <property type="term" value="F:ATP hydrolysis activity"/>
    <property type="evidence" value="ECO:0007669"/>
    <property type="project" value="TreeGrafter"/>
</dbReference>
<comment type="similarity">
    <text evidence="1">Belongs to the GSP E family.</text>
</comment>
<dbReference type="AlphaFoldDB" id="A0A1J4RS85"/>
<evidence type="ECO:0000313" key="6">
    <source>
        <dbReference type="EMBL" id="OIN88821.1"/>
    </source>
</evidence>
<dbReference type="Gene3D" id="3.40.50.300">
    <property type="entry name" value="P-loop containing nucleotide triphosphate hydrolases"/>
    <property type="match status" value="1"/>
</dbReference>
<proteinExistence type="inferred from homology"/>
<gene>
    <name evidence="6" type="ORF">AUJ40_03070</name>
</gene>
<dbReference type="Gene3D" id="3.30.450.90">
    <property type="match status" value="1"/>
</dbReference>
<dbReference type="InterPro" id="IPR007831">
    <property type="entry name" value="T2SS_GspE_N"/>
</dbReference>
<evidence type="ECO:0000256" key="4">
    <source>
        <dbReference type="SAM" id="MobiDB-lite"/>
    </source>
</evidence>
<protein>
    <recommendedName>
        <fullName evidence="5">AAA+ ATPase domain-containing protein</fullName>
    </recommendedName>
</protein>
<dbReference type="SMART" id="SM00382">
    <property type="entry name" value="AAA"/>
    <property type="match status" value="1"/>
</dbReference>
<dbReference type="PANTHER" id="PTHR30258:SF1">
    <property type="entry name" value="PROTEIN TRANSPORT PROTEIN HOFB HOMOLOG"/>
    <property type="match status" value="1"/>
</dbReference>
<sequence>MVSEKKNSLNNFSIFSGLSQALSSQSIIDVFVVQGLVLPADAEKIKSRYQNNLAIERFLLSNKLVSREAINKAYSIILKLPFVSLGNLAIPEEVLKIIPEKVTRRFLVVPFNLKEKILSLATGNPGEIFLPQNRSLEDILSAKGLKLELFISTPEDILQVLNRGQKTRKGLLLSKGSLPVIFLRNRNIEQKYLQLLPLDFMIKNRLAIFDQTGEWNFRIAEEDPYSAQTRQIVDYLKKNNNLDFEEFSTSKDDIDYVVSLYQRGSEAKTEESEQKEKGKEETAGAFSNIVSSLVSENKPGLTIEETAKTDDRKQTKTGDIETAGVSPKGKITREEEVKYELEESRKSEEAERDIGKLLGKTQIKSLEEVEEIVKENSIPKLVAAIISFALSLGSSDIHIEPEAKRVRVRFRIDGVLKDIIQLPLDFAAGVTSRVKILGLMKLDETRIPQDGRFSINFMDREVDVRVSMLPTVFGEKTVMRILDKSQGILSLEDLGFVGSAFKIIMEEIKKPYGVILATGPTGSGKSTTLYAILNRINQPGVNVVTLEDPVEYEVPGVNQCQIKPKIGFSFAEGLRSILRQDPNIIMVGEVRDSDTANMATHAALTGHLVLTTLHTNDAASALPRLIDMGVEPFLITSSINLIIAQRLVRRICLKCREKVDIPPALKESIKEELNTIPRVDKDDLARIKKEIQFFRGKGCNECTEGYRGRIGIYELLVMNDQIENLAVSRRPASEIKEVAIKAGMLTMRQDGILKALDGLTTVDEVLLATGEIGVGNVISLAKDHSQKEPEVARDFKKYPLDLASGSPASLRGKQTEAKARAKLEAEMKVAKTNPAV</sequence>
<dbReference type="Proteomes" id="UP000182753">
    <property type="component" value="Unassembled WGS sequence"/>
</dbReference>
<evidence type="ECO:0000256" key="2">
    <source>
        <dbReference type="ARBA" id="ARBA00022741"/>
    </source>
</evidence>
<dbReference type="PANTHER" id="PTHR30258">
    <property type="entry name" value="TYPE II SECRETION SYSTEM PROTEIN GSPE-RELATED"/>
    <property type="match status" value="1"/>
</dbReference>
<dbReference type="Pfam" id="PF05157">
    <property type="entry name" value="MshEN"/>
    <property type="match status" value="1"/>
</dbReference>
<dbReference type="FunFam" id="3.40.50.300:FF:000398">
    <property type="entry name" value="Type IV pilus assembly ATPase PilB"/>
    <property type="match status" value="1"/>
</dbReference>
<comment type="caution">
    <text evidence="6">The sequence shown here is derived from an EMBL/GenBank/DDBJ whole genome shotgun (WGS) entry which is preliminary data.</text>
</comment>
<dbReference type="GO" id="GO:0005886">
    <property type="term" value="C:plasma membrane"/>
    <property type="evidence" value="ECO:0007669"/>
    <property type="project" value="TreeGrafter"/>
</dbReference>
<dbReference type="InterPro" id="IPR027417">
    <property type="entry name" value="P-loop_NTPase"/>
</dbReference>
<dbReference type="Gene3D" id="3.30.300.160">
    <property type="entry name" value="Type II secretion system, protein E, N-terminal domain"/>
    <property type="match status" value="1"/>
</dbReference>
<name>A0A1J4RS85_9BACT</name>
<evidence type="ECO:0000313" key="7">
    <source>
        <dbReference type="Proteomes" id="UP000182753"/>
    </source>
</evidence>
<evidence type="ECO:0000259" key="5">
    <source>
        <dbReference type="SMART" id="SM00382"/>
    </source>
</evidence>
<evidence type="ECO:0000256" key="1">
    <source>
        <dbReference type="ARBA" id="ARBA00006611"/>
    </source>
</evidence>